<comment type="similarity">
    <text evidence="5">Belongs to the SAT4 family.</text>
</comment>
<dbReference type="PANTHER" id="PTHR33048">
    <property type="entry name" value="PTH11-LIKE INTEGRAL MEMBRANE PROTEIN (AFU_ORTHOLOGUE AFUA_5G11245)"/>
    <property type="match status" value="1"/>
</dbReference>
<evidence type="ECO:0000256" key="4">
    <source>
        <dbReference type="ARBA" id="ARBA00023136"/>
    </source>
</evidence>
<feature type="transmembrane region" description="Helical" evidence="6">
    <location>
        <begin position="98"/>
        <end position="122"/>
    </location>
</feature>
<dbReference type="Pfam" id="PF20684">
    <property type="entry name" value="Fung_rhodopsin"/>
    <property type="match status" value="1"/>
</dbReference>
<proteinExistence type="inferred from homology"/>
<keyword evidence="4 6" id="KW-0472">Membrane</keyword>
<feature type="transmembrane region" description="Helical" evidence="6">
    <location>
        <begin position="221"/>
        <end position="244"/>
    </location>
</feature>
<evidence type="ECO:0000259" key="7">
    <source>
        <dbReference type="Pfam" id="PF20684"/>
    </source>
</evidence>
<comment type="subcellular location">
    <subcellularLocation>
        <location evidence="1">Membrane</location>
        <topology evidence="1">Multi-pass membrane protein</topology>
    </subcellularLocation>
</comment>
<dbReference type="InterPro" id="IPR052337">
    <property type="entry name" value="SAT4-like"/>
</dbReference>
<dbReference type="EMBL" id="MU005572">
    <property type="protein sequence ID" value="KAF2689526.1"/>
    <property type="molecule type" value="Genomic_DNA"/>
</dbReference>
<dbReference type="InterPro" id="IPR049326">
    <property type="entry name" value="Rhodopsin_dom_fungi"/>
</dbReference>
<sequence>MGARFFAKRMKRLHWTLDDTLLLGALVFMYITFAGAIVAVTVGKVGYHMSTLTQDDLEVTFMILWVLQFPHAIGLTLVRWAIVVFFMRTFFTHMFPRLRRAAFSCLVLSIAWALTVGIINLIHCRPIRHSWLLPIESPRYCFSLKPYTIFQATFGLVLDGVIWSLPHFVVWKLQLRRAHQIAITVIFALGLLNILVATFWITSLYYVEYSGDVTYDTMPAAIWAFSQVSTAILLACCPLLRPVFEKLVPARLTRVRTPSVVRPARRISVRNVSNIRVTTRIDVHNNSSRPHDGYRGCFHDGHAEPYGPTFDVEMGEKFESRSASCSPCP</sequence>
<evidence type="ECO:0000256" key="5">
    <source>
        <dbReference type="ARBA" id="ARBA00038359"/>
    </source>
</evidence>
<keyword evidence="9" id="KW-1185">Reference proteome</keyword>
<protein>
    <recommendedName>
        <fullName evidence="7">Rhodopsin domain-containing protein</fullName>
    </recommendedName>
</protein>
<evidence type="ECO:0000256" key="6">
    <source>
        <dbReference type="SAM" id="Phobius"/>
    </source>
</evidence>
<feature type="transmembrane region" description="Helical" evidence="6">
    <location>
        <begin position="181"/>
        <end position="201"/>
    </location>
</feature>
<evidence type="ECO:0000313" key="9">
    <source>
        <dbReference type="Proteomes" id="UP000799291"/>
    </source>
</evidence>
<feature type="transmembrane region" description="Helical" evidence="6">
    <location>
        <begin position="62"/>
        <end position="86"/>
    </location>
</feature>
<accession>A0A6G1JGD1</accession>
<keyword evidence="2 6" id="KW-0812">Transmembrane</keyword>
<evidence type="ECO:0000313" key="8">
    <source>
        <dbReference type="EMBL" id="KAF2689526.1"/>
    </source>
</evidence>
<dbReference type="PANTHER" id="PTHR33048:SF92">
    <property type="entry name" value="INTEGRAL MEMBRANE PROTEIN"/>
    <property type="match status" value="1"/>
</dbReference>
<evidence type="ECO:0000256" key="2">
    <source>
        <dbReference type="ARBA" id="ARBA00022692"/>
    </source>
</evidence>
<reference evidence="8" key="1">
    <citation type="journal article" date="2020" name="Stud. Mycol.">
        <title>101 Dothideomycetes genomes: a test case for predicting lifestyles and emergence of pathogens.</title>
        <authorList>
            <person name="Haridas S."/>
            <person name="Albert R."/>
            <person name="Binder M."/>
            <person name="Bloem J."/>
            <person name="Labutti K."/>
            <person name="Salamov A."/>
            <person name="Andreopoulos B."/>
            <person name="Baker S."/>
            <person name="Barry K."/>
            <person name="Bills G."/>
            <person name="Bluhm B."/>
            <person name="Cannon C."/>
            <person name="Castanera R."/>
            <person name="Culley D."/>
            <person name="Daum C."/>
            <person name="Ezra D."/>
            <person name="Gonzalez J."/>
            <person name="Henrissat B."/>
            <person name="Kuo A."/>
            <person name="Liang C."/>
            <person name="Lipzen A."/>
            <person name="Lutzoni F."/>
            <person name="Magnuson J."/>
            <person name="Mondo S."/>
            <person name="Nolan M."/>
            <person name="Ohm R."/>
            <person name="Pangilinan J."/>
            <person name="Park H.-J."/>
            <person name="Ramirez L."/>
            <person name="Alfaro M."/>
            <person name="Sun H."/>
            <person name="Tritt A."/>
            <person name="Yoshinaga Y."/>
            <person name="Zwiers L.-H."/>
            <person name="Turgeon B."/>
            <person name="Goodwin S."/>
            <person name="Spatafora J."/>
            <person name="Crous P."/>
            <person name="Grigoriev I."/>
        </authorList>
    </citation>
    <scope>NUCLEOTIDE SEQUENCE</scope>
    <source>
        <strain evidence="8">CBS 122367</strain>
    </source>
</reference>
<feature type="transmembrane region" description="Helical" evidence="6">
    <location>
        <begin position="21"/>
        <end position="42"/>
    </location>
</feature>
<dbReference type="OrthoDB" id="5401779at2759"/>
<dbReference type="GO" id="GO:0016020">
    <property type="term" value="C:membrane"/>
    <property type="evidence" value="ECO:0007669"/>
    <property type="project" value="UniProtKB-SubCell"/>
</dbReference>
<gene>
    <name evidence="8" type="ORF">K458DRAFT_384164</name>
</gene>
<organism evidence="8 9">
    <name type="scientific">Lentithecium fluviatile CBS 122367</name>
    <dbReference type="NCBI Taxonomy" id="1168545"/>
    <lineage>
        <taxon>Eukaryota</taxon>
        <taxon>Fungi</taxon>
        <taxon>Dikarya</taxon>
        <taxon>Ascomycota</taxon>
        <taxon>Pezizomycotina</taxon>
        <taxon>Dothideomycetes</taxon>
        <taxon>Pleosporomycetidae</taxon>
        <taxon>Pleosporales</taxon>
        <taxon>Massarineae</taxon>
        <taxon>Lentitheciaceae</taxon>
        <taxon>Lentithecium</taxon>
    </lineage>
</organism>
<dbReference type="Proteomes" id="UP000799291">
    <property type="component" value="Unassembled WGS sequence"/>
</dbReference>
<feature type="transmembrane region" description="Helical" evidence="6">
    <location>
        <begin position="149"/>
        <end position="169"/>
    </location>
</feature>
<evidence type="ECO:0000256" key="1">
    <source>
        <dbReference type="ARBA" id="ARBA00004141"/>
    </source>
</evidence>
<feature type="domain" description="Rhodopsin" evidence="7">
    <location>
        <begin position="3"/>
        <end position="245"/>
    </location>
</feature>
<keyword evidence="3 6" id="KW-1133">Transmembrane helix</keyword>
<name>A0A6G1JGD1_9PLEO</name>
<evidence type="ECO:0000256" key="3">
    <source>
        <dbReference type="ARBA" id="ARBA00022989"/>
    </source>
</evidence>
<dbReference type="AlphaFoldDB" id="A0A6G1JGD1"/>